<gene>
    <name evidence="2" type="ORF">M5W82_02785</name>
</gene>
<accession>A0ABT4ENG1</accession>
<dbReference type="EMBL" id="JAMDLZ010000005">
    <property type="protein sequence ID" value="MCY9545866.1"/>
    <property type="molecule type" value="Genomic_DNA"/>
</dbReference>
<reference evidence="2 3" key="1">
    <citation type="submission" date="2022-05" db="EMBL/GenBank/DDBJ databases">
        <title>Genome Sequencing of Bee-Associated Microbes.</title>
        <authorList>
            <person name="Dunlap C."/>
        </authorList>
    </citation>
    <scope>NUCLEOTIDE SEQUENCE [LARGE SCALE GENOMIC DNA]</scope>
    <source>
        <strain evidence="2 3">NRRL BD-083</strain>
    </source>
</reference>
<evidence type="ECO:0000256" key="1">
    <source>
        <dbReference type="SAM" id="MobiDB-lite"/>
    </source>
</evidence>
<protein>
    <recommendedName>
        <fullName evidence="4">WxL domain-containing protein</fullName>
    </recommendedName>
</protein>
<proteinExistence type="predicted"/>
<evidence type="ECO:0000313" key="3">
    <source>
        <dbReference type="Proteomes" id="UP001527052"/>
    </source>
</evidence>
<organism evidence="2 3">
    <name type="scientific">Lysinibacillus xylanilyticus</name>
    <dbReference type="NCBI Taxonomy" id="582475"/>
    <lineage>
        <taxon>Bacteria</taxon>
        <taxon>Bacillati</taxon>
        <taxon>Bacillota</taxon>
        <taxon>Bacilli</taxon>
        <taxon>Bacillales</taxon>
        <taxon>Bacillaceae</taxon>
        <taxon>Lysinibacillus</taxon>
    </lineage>
</organism>
<sequence>MRKIVISMLVFVLVFSELNVFVAETIVGDPTELEIECEKQLESEGEENLATECKEPESENGEDLTTEGEGQPETGNGENPTTEGEGQPETGNGENPTTEGEGQPGTENGEDPTTEGEEQPGTENGEDPATEGEGQPGAENGEDPITEGEGQLESGNQEGLEPLCVEQSEFEIEENSTAEGEEQLESNSEEVLVFEGEEQLGTNGEEELENNEEKPAPNCKRATRATYGKGIPISSVSPKIGDIDFSALDDSEKELDGFTQMTVNRGLEIPQRNDDRRTYYMYFGDFWNQRTYSSLNMEESYKANNDDWDRPLPGMEQTLSQVIKAKDGYIHAENYQVALALNTCIDNSCPKNAVATYFYYQGRPSIQKGGEDIGSGMMIAHGKSPGDTPQFRSTKGFPLLKLYKNETTHELIGYAAVINEVISLFGDNKLYVDGYVKIKMSPLNGKGRIRVNMRYLKLSDENAFTNFAYSAHMDIAGRHASSKIYSLGNNKGFYFNETKLADNKDYVLYFFRDGYEKHPTAFKANNSPISYQFSFDFFGRLNAKGIDEPGKGLMTAFQKHPGWALRWEPEKLEPATVREVNLEMALSDILEEEELAINLDNDGEYKDDGCHISGTWNGKSSRRIRLYYTVDGSEPMLISEDENEIEDTEVPWEYAIPNNVMENGLDHEITVYIMDEFNQKSNIETIKARPALDIKEQVFNQDGKETIEVAPGDTLSYKILVDSGYNPKDTGTYGQFTITQKYDTHLEPPTDLKVLDESNLESDLEIGTATYNSSAIEVKLKPDLPRSTKVTITFNAKVKDDAIEGEDVVGQGTVTGKYSTDDAVNGTSNEVKVKITGVLTFVSAPQVIDFGGKLAISPKNKTYYPIQLDTPLAVKDDRSLSRKPSWMMTAKLDQPLTGEKTGATLDSLHYRYGENVSIITEKASAQIYKKETKNREVVNISDTWNPDGDGLYLEVTAGTAKADAYKGTIRWVLQDVPPNQ</sequence>
<evidence type="ECO:0000313" key="2">
    <source>
        <dbReference type="EMBL" id="MCY9545866.1"/>
    </source>
</evidence>
<feature type="compositionally biased region" description="Low complexity" evidence="1">
    <location>
        <begin position="72"/>
        <end position="107"/>
    </location>
</feature>
<feature type="compositionally biased region" description="Acidic residues" evidence="1">
    <location>
        <begin position="168"/>
        <end position="188"/>
    </location>
</feature>
<feature type="region of interest" description="Disordered" evidence="1">
    <location>
        <begin position="39"/>
        <end position="190"/>
    </location>
</feature>
<dbReference type="Gene3D" id="2.60.40.740">
    <property type="match status" value="1"/>
</dbReference>
<dbReference type="Proteomes" id="UP001527052">
    <property type="component" value="Unassembled WGS sequence"/>
</dbReference>
<name>A0ABT4ENG1_9BACI</name>
<feature type="compositionally biased region" description="Acidic residues" evidence="1">
    <location>
        <begin position="108"/>
        <end position="130"/>
    </location>
</feature>
<keyword evidence="3" id="KW-1185">Reference proteome</keyword>
<comment type="caution">
    <text evidence="2">The sequence shown here is derived from an EMBL/GenBank/DDBJ whole genome shotgun (WGS) entry which is preliminary data.</text>
</comment>
<dbReference type="RefSeq" id="WP_268635968.1">
    <property type="nucleotide sequence ID" value="NZ_JAMDLZ010000005.1"/>
</dbReference>
<evidence type="ECO:0008006" key="4">
    <source>
        <dbReference type="Google" id="ProtNLM"/>
    </source>
</evidence>